<keyword evidence="3" id="KW-1185">Reference proteome</keyword>
<dbReference type="PANTHER" id="PTHR33517">
    <property type="entry name" value="PROTEIN FAM170B-RELATED"/>
    <property type="match status" value="1"/>
</dbReference>
<reference evidence="2 3" key="1">
    <citation type="submission" date="2019-11" db="EMBL/GenBank/DDBJ databases">
        <authorList>
            <person name="Yang C."/>
            <person name="Li F."/>
        </authorList>
    </citation>
    <scope>NUCLEOTIDE SEQUENCE [LARGE SCALE GENOMIC DNA]</scope>
    <source>
        <strain evidence="2">KB4526</strain>
        <tissue evidence="2">Muscle</tissue>
    </source>
</reference>
<evidence type="ECO:0000313" key="3">
    <source>
        <dbReference type="Proteomes" id="UP000475037"/>
    </source>
</evidence>
<feature type="compositionally biased region" description="Basic and acidic residues" evidence="1">
    <location>
        <begin position="182"/>
        <end position="198"/>
    </location>
</feature>
<gene>
    <name evidence="2" type="primary">Fam170a_0</name>
    <name evidence="2" type="ORF">FOF47_R06173</name>
</gene>
<protein>
    <submittedName>
        <fullName evidence="2">F170A protein</fullName>
    </submittedName>
</protein>
<feature type="non-terminal residue" evidence="2">
    <location>
        <position position="1"/>
    </location>
</feature>
<dbReference type="GO" id="GO:0009566">
    <property type="term" value="P:fertilization"/>
    <property type="evidence" value="ECO:0007669"/>
    <property type="project" value="TreeGrafter"/>
</dbReference>
<dbReference type="AlphaFoldDB" id="A0A6G1BAZ5"/>
<comment type="caution">
    <text evidence="2">The sequence shown here is derived from an EMBL/GenBank/DDBJ whole genome shotgun (WGS) entry which is preliminary data.</text>
</comment>
<feature type="region of interest" description="Disordered" evidence="1">
    <location>
        <begin position="1"/>
        <end position="33"/>
    </location>
</feature>
<proteinExistence type="predicted"/>
<dbReference type="Proteomes" id="UP000475037">
    <property type="component" value="Unassembled WGS sequence"/>
</dbReference>
<dbReference type="GO" id="GO:0005634">
    <property type="term" value="C:nucleus"/>
    <property type="evidence" value="ECO:0007669"/>
    <property type="project" value="TreeGrafter"/>
</dbReference>
<sequence>EKLESSPPFQTASFRFHPIGNTKPSLCSEHPKGERLVKTDYMPVPRKRGVAVQCEGENGLEPASKKTKMEELTISEISFTKPGLSCTYPELLTDGDSSWSNEAQEERQEAESPTELPPLEGCSRAKTPEWLVAPESGFRCMASCRVFPSLEALKQHVQSGVSEGSSCRVFHVAVTWLKSKQNKVEEKTRRREEKEGRKMTHRCQK</sequence>
<accession>A0A6G1BAZ5</accession>
<feature type="region of interest" description="Disordered" evidence="1">
    <location>
        <begin position="181"/>
        <end position="205"/>
    </location>
</feature>
<feature type="region of interest" description="Disordered" evidence="1">
    <location>
        <begin position="93"/>
        <end position="122"/>
    </location>
</feature>
<evidence type="ECO:0000313" key="2">
    <source>
        <dbReference type="EMBL" id="KAF0885218.1"/>
    </source>
</evidence>
<dbReference type="PANTHER" id="PTHR33517:SF5">
    <property type="entry name" value="FAMILY WITH SEQUENCE SIMILARITY 170 MEMBER A"/>
    <property type="match status" value="1"/>
</dbReference>
<dbReference type="InterPro" id="IPR040879">
    <property type="entry name" value="Spt46-like"/>
</dbReference>
<dbReference type="EMBL" id="VOAJ01001308">
    <property type="protein sequence ID" value="KAF0885218.1"/>
    <property type="molecule type" value="Genomic_DNA"/>
</dbReference>
<feature type="non-terminal residue" evidence="2">
    <location>
        <position position="205"/>
    </location>
</feature>
<organism evidence="2 3">
    <name type="scientific">Crocuta crocuta</name>
    <name type="common">Spotted hyena</name>
    <dbReference type="NCBI Taxonomy" id="9678"/>
    <lineage>
        <taxon>Eukaryota</taxon>
        <taxon>Metazoa</taxon>
        <taxon>Chordata</taxon>
        <taxon>Craniata</taxon>
        <taxon>Vertebrata</taxon>
        <taxon>Euteleostomi</taxon>
        <taxon>Mammalia</taxon>
        <taxon>Eutheria</taxon>
        <taxon>Laurasiatheria</taxon>
        <taxon>Carnivora</taxon>
        <taxon>Feliformia</taxon>
        <taxon>Hyaenidae</taxon>
        <taxon>Crocuta</taxon>
    </lineage>
</organism>
<dbReference type="Pfam" id="PF17734">
    <property type="entry name" value="Spt46"/>
    <property type="match status" value="1"/>
</dbReference>
<name>A0A6G1BAZ5_CROCR</name>
<evidence type="ECO:0000256" key="1">
    <source>
        <dbReference type="SAM" id="MobiDB-lite"/>
    </source>
</evidence>